<reference evidence="11 12" key="1">
    <citation type="submission" date="2020-08" db="EMBL/GenBank/DDBJ databases">
        <title>Genomic Encyclopedia of Type Strains, Phase IV (KMG-IV): sequencing the most valuable type-strain genomes for metagenomic binning, comparative biology and taxonomic classification.</title>
        <authorList>
            <person name="Goeker M."/>
        </authorList>
    </citation>
    <scope>NUCLEOTIDE SEQUENCE [LARGE SCALE GENOMIC DNA]</scope>
    <source>
        <strain evidence="11 12">DSM 29007</strain>
    </source>
</reference>
<proteinExistence type="inferred from homology"/>
<evidence type="ECO:0000256" key="5">
    <source>
        <dbReference type="ARBA" id="ARBA00022676"/>
    </source>
</evidence>
<evidence type="ECO:0000256" key="6">
    <source>
        <dbReference type="ARBA" id="ARBA00022679"/>
    </source>
</evidence>
<sequence>MAGSAAGADKTSMEQSATIGGRASGVLLHPTSLPGPGIGDLGEQAFRFVDWLARAGQSLWQVLPLVAVNEGGSPYNALSAFAGNPMLLSAPELALHGLLTDEAAAPPADMGDGDVDFPAIARWKDDVVRAAYQVYREDADDELREDFAGWRHEHRAWLDDWALFMALREVHGGREWTAWPDPLRTRDVEALAAARTEHADAIERHAYAQYLFDLQWSAVRAYANGLGIKVVGDVPIFVAQDSADVWANQELFELNDAGLPLAVSGVPPDYFSKTGQRWGNPLYRWDLMMRDGFAWWIARFRRTMEMVDVVRIDHFRGFESYWAVPAKEKTAVNGDWRPGPGRAFFEALRGAFGSLPLIAEDLGIITEEVEKLRDNLGLPGMRVLQFAFGGDDPTNPHLPANYIANSVAYTGTHDNDTSLGWYADAGREERAAADGLAATSDREMNWTMIDTVLRSRAGWAIMPLQDVLGLGGQARMNTPGVADGNWAWRFHAGDLTPELAERLAGRVVAAKRQLPVPEPELSDEDE</sequence>
<comment type="catalytic activity">
    <reaction evidence="1 10">
        <text>Transfers a segment of a (1-&gt;4)-alpha-D-glucan to a new position in an acceptor, which may be glucose or a (1-&gt;4)-alpha-D-glucan.</text>
        <dbReference type="EC" id="2.4.1.25"/>
    </reaction>
</comment>
<evidence type="ECO:0000256" key="7">
    <source>
        <dbReference type="ARBA" id="ARBA00023277"/>
    </source>
</evidence>
<keyword evidence="5 10" id="KW-0328">Glycosyltransferase</keyword>
<evidence type="ECO:0000256" key="9">
    <source>
        <dbReference type="ARBA" id="ARBA00031501"/>
    </source>
</evidence>
<gene>
    <name evidence="11" type="ORF">HNQ61_000427</name>
</gene>
<dbReference type="GO" id="GO:0004134">
    <property type="term" value="F:4-alpha-glucanotransferase activity"/>
    <property type="evidence" value="ECO:0007669"/>
    <property type="project" value="UniProtKB-EC"/>
</dbReference>
<dbReference type="InterPro" id="IPR017853">
    <property type="entry name" value="GH"/>
</dbReference>
<evidence type="ECO:0000256" key="2">
    <source>
        <dbReference type="ARBA" id="ARBA00005684"/>
    </source>
</evidence>
<dbReference type="SUPFAM" id="SSF51445">
    <property type="entry name" value="(Trans)glycosidases"/>
    <property type="match status" value="1"/>
</dbReference>
<keyword evidence="12" id="KW-1185">Reference proteome</keyword>
<dbReference type="RefSeq" id="WP_205761120.1">
    <property type="nucleotide sequence ID" value="NZ_JABDTL010000001.1"/>
</dbReference>
<dbReference type="PANTHER" id="PTHR32438:SF5">
    <property type="entry name" value="4-ALPHA-GLUCANOTRANSFERASE DPE1, CHLOROPLASTIC_AMYLOPLASTIC"/>
    <property type="match status" value="1"/>
</dbReference>
<dbReference type="EMBL" id="JACHIA010000001">
    <property type="protein sequence ID" value="MBB6068816.1"/>
    <property type="molecule type" value="Genomic_DNA"/>
</dbReference>
<evidence type="ECO:0000256" key="4">
    <source>
        <dbReference type="ARBA" id="ARBA00020295"/>
    </source>
</evidence>
<evidence type="ECO:0000256" key="8">
    <source>
        <dbReference type="ARBA" id="ARBA00031423"/>
    </source>
</evidence>
<dbReference type="NCBIfam" id="NF011080">
    <property type="entry name" value="PRK14508.1-3"/>
    <property type="match status" value="1"/>
</dbReference>
<evidence type="ECO:0000256" key="3">
    <source>
        <dbReference type="ARBA" id="ARBA00012560"/>
    </source>
</evidence>
<dbReference type="Proteomes" id="UP000582837">
    <property type="component" value="Unassembled WGS sequence"/>
</dbReference>
<comment type="similarity">
    <text evidence="2 10">Belongs to the disproportionating enzyme family.</text>
</comment>
<dbReference type="AlphaFoldDB" id="A0A841GWQ3"/>
<keyword evidence="6 10" id="KW-0808">Transferase</keyword>
<dbReference type="PANTHER" id="PTHR32438">
    <property type="entry name" value="4-ALPHA-GLUCANOTRANSFERASE DPE1, CHLOROPLASTIC/AMYLOPLASTIC"/>
    <property type="match status" value="1"/>
</dbReference>
<protein>
    <recommendedName>
        <fullName evidence="4 10">4-alpha-glucanotransferase</fullName>
        <ecNumber evidence="3 10">2.4.1.25</ecNumber>
    </recommendedName>
    <alternativeName>
        <fullName evidence="8 10">Amylomaltase</fullName>
    </alternativeName>
    <alternativeName>
        <fullName evidence="9 10">Disproportionating enzyme</fullName>
    </alternativeName>
</protein>
<evidence type="ECO:0000256" key="1">
    <source>
        <dbReference type="ARBA" id="ARBA00000439"/>
    </source>
</evidence>
<accession>A0A841GWQ3</accession>
<keyword evidence="7 10" id="KW-0119">Carbohydrate metabolism</keyword>
<dbReference type="Gene3D" id="3.20.20.80">
    <property type="entry name" value="Glycosidases"/>
    <property type="match status" value="1"/>
</dbReference>
<dbReference type="NCBIfam" id="TIGR00217">
    <property type="entry name" value="malQ"/>
    <property type="match status" value="1"/>
</dbReference>
<dbReference type="Pfam" id="PF02446">
    <property type="entry name" value="Glyco_hydro_77"/>
    <property type="match status" value="1"/>
</dbReference>
<comment type="caution">
    <text evidence="11">The sequence shown here is derived from an EMBL/GenBank/DDBJ whole genome shotgun (WGS) entry which is preliminary data.</text>
</comment>
<dbReference type="GO" id="GO:0005975">
    <property type="term" value="P:carbohydrate metabolic process"/>
    <property type="evidence" value="ECO:0007669"/>
    <property type="project" value="InterPro"/>
</dbReference>
<evidence type="ECO:0000313" key="12">
    <source>
        <dbReference type="Proteomes" id="UP000582837"/>
    </source>
</evidence>
<evidence type="ECO:0000313" key="11">
    <source>
        <dbReference type="EMBL" id="MBB6068816.1"/>
    </source>
</evidence>
<name>A0A841GWQ3_9BACT</name>
<evidence type="ECO:0000256" key="10">
    <source>
        <dbReference type="RuleBase" id="RU361207"/>
    </source>
</evidence>
<dbReference type="InterPro" id="IPR003385">
    <property type="entry name" value="Glyco_hydro_77"/>
</dbReference>
<organism evidence="11 12">
    <name type="scientific">Longimicrobium terrae</name>
    <dbReference type="NCBI Taxonomy" id="1639882"/>
    <lineage>
        <taxon>Bacteria</taxon>
        <taxon>Pseudomonadati</taxon>
        <taxon>Gemmatimonadota</taxon>
        <taxon>Longimicrobiia</taxon>
        <taxon>Longimicrobiales</taxon>
        <taxon>Longimicrobiaceae</taxon>
        <taxon>Longimicrobium</taxon>
    </lineage>
</organism>
<dbReference type="EC" id="2.4.1.25" evidence="3 10"/>